<dbReference type="CDD" id="cd07341">
    <property type="entry name" value="M56_BlaR1_MecR1_like"/>
    <property type="match status" value="1"/>
</dbReference>
<proteinExistence type="predicted"/>
<feature type="transmembrane region" description="Helical" evidence="1">
    <location>
        <begin position="256"/>
        <end position="275"/>
    </location>
</feature>
<dbReference type="OrthoDB" id="9762883at2"/>
<dbReference type="InterPro" id="IPR008756">
    <property type="entry name" value="Peptidase_M56"/>
</dbReference>
<accession>A0A7X3FJP4</accession>
<dbReference type="InterPro" id="IPR052173">
    <property type="entry name" value="Beta-lactam_resp_regulator"/>
</dbReference>
<gene>
    <name evidence="3" type="ORF">EDM21_13740</name>
</gene>
<keyword evidence="4" id="KW-1185">Reference proteome</keyword>
<protein>
    <submittedName>
        <fullName evidence="3">M48 family metalloprotease</fullName>
    </submittedName>
</protein>
<comment type="caution">
    <text evidence="3">The sequence shown here is derived from an EMBL/GenBank/DDBJ whole genome shotgun (WGS) entry which is preliminary data.</text>
</comment>
<name>A0A7X3FJP4_9BACL</name>
<reference evidence="3 4" key="1">
    <citation type="journal article" date="2019" name="Microorganisms">
        <title>Paenibacillus lutrae sp. nov., A Chitinolytic Species Isolated from A River Otter in Castril Natural Park, Granada, Spain.</title>
        <authorList>
            <person name="Rodriguez M."/>
            <person name="Reina J.C."/>
            <person name="Bejar V."/>
            <person name="Llamas I."/>
        </authorList>
    </citation>
    <scope>NUCLEOTIDE SEQUENCE [LARGE SCALE GENOMIC DNA]</scope>
    <source>
        <strain evidence="3 4">N10</strain>
    </source>
</reference>
<dbReference type="Gene3D" id="3.30.2010.10">
    <property type="entry name" value="Metalloproteases ('zincins'), catalytic domain"/>
    <property type="match status" value="1"/>
</dbReference>
<keyword evidence="1" id="KW-0812">Transmembrane</keyword>
<sequence length="539" mass="61615">MTYVQMYIQVFFDWVIRASLMASVLVVLIVLIKWMLRNKLQPKWHYLLWLPVVIRLVLPWAPESSYSVYNLLPIKQQLSNEFLSGSLDDISNRYEQQLKNKVNSPSEWTLQGPSDVHSAAYVPEKQVHAKQSFVDLLSTITLRDILLFGWLLVVIVLSLVTLIANINVYRRIKKQPKVTNPAVLQVFEQCKRQMSVKQPILLTETDAVPSPAVYGFMKPRILLSRSLIRSMDADQFRYIFNHELAHIKRRDVAMNWLMHVLVILHWFNPIMWVVYARMRADQEVACDALALSYIHAEHKAAYGQTIINLLEHYTGVRRYPGLVGLSGNYKHLKRRILMIKHFKKNSIRLSVLGLATLITVCSFSLVNAQGTPAELKETVEVVKLSQPGGGQSPTVKTAEEANQVLQKYFNLTGFSLIPDEREVATASYVTTDDSMRVWIGPNKKIIGINDMKAWKDKKNRIETKKEQWISIDQIKEKAIQLAQPFLDVSVQEVQITTTHPHNDSYIILDIIPSSEGNLTGDPFRISFDQSTGAILNVNP</sequence>
<keyword evidence="3" id="KW-0378">Hydrolase</keyword>
<keyword evidence="3" id="KW-0482">Metalloprotease</keyword>
<dbReference type="Pfam" id="PF05569">
    <property type="entry name" value="Peptidase_M56"/>
    <property type="match status" value="1"/>
</dbReference>
<keyword evidence="1" id="KW-0472">Membrane</keyword>
<evidence type="ECO:0000259" key="2">
    <source>
        <dbReference type="Pfam" id="PF05569"/>
    </source>
</evidence>
<feature type="transmembrane region" description="Helical" evidence="1">
    <location>
        <begin position="44"/>
        <end position="61"/>
    </location>
</feature>
<dbReference type="GO" id="GO:0008237">
    <property type="term" value="F:metallopeptidase activity"/>
    <property type="evidence" value="ECO:0007669"/>
    <property type="project" value="UniProtKB-KW"/>
</dbReference>
<evidence type="ECO:0000313" key="4">
    <source>
        <dbReference type="Proteomes" id="UP000490800"/>
    </source>
</evidence>
<dbReference type="RefSeq" id="WP_157336282.1">
    <property type="nucleotide sequence ID" value="NZ_RHLK01000007.1"/>
</dbReference>
<keyword evidence="1" id="KW-1133">Transmembrane helix</keyword>
<evidence type="ECO:0000313" key="3">
    <source>
        <dbReference type="EMBL" id="MVP00572.1"/>
    </source>
</evidence>
<dbReference type="Proteomes" id="UP000490800">
    <property type="component" value="Unassembled WGS sequence"/>
</dbReference>
<organism evidence="3 4">
    <name type="scientific">Paenibacillus lutrae</name>
    <dbReference type="NCBI Taxonomy" id="2078573"/>
    <lineage>
        <taxon>Bacteria</taxon>
        <taxon>Bacillati</taxon>
        <taxon>Bacillota</taxon>
        <taxon>Bacilli</taxon>
        <taxon>Bacillales</taxon>
        <taxon>Paenibacillaceae</taxon>
        <taxon>Paenibacillus</taxon>
    </lineage>
</organism>
<dbReference type="PANTHER" id="PTHR34978:SF3">
    <property type="entry name" value="SLR0241 PROTEIN"/>
    <property type="match status" value="1"/>
</dbReference>
<dbReference type="EMBL" id="RHLK01000007">
    <property type="protein sequence ID" value="MVP00572.1"/>
    <property type="molecule type" value="Genomic_DNA"/>
</dbReference>
<evidence type="ECO:0000256" key="1">
    <source>
        <dbReference type="SAM" id="Phobius"/>
    </source>
</evidence>
<feature type="domain" description="Peptidase M56" evidence="2">
    <location>
        <begin position="15"/>
        <end position="339"/>
    </location>
</feature>
<feature type="transmembrane region" description="Helical" evidence="1">
    <location>
        <begin position="6"/>
        <end position="32"/>
    </location>
</feature>
<keyword evidence="3" id="KW-0645">Protease</keyword>
<feature type="transmembrane region" description="Helical" evidence="1">
    <location>
        <begin position="145"/>
        <end position="168"/>
    </location>
</feature>
<dbReference type="GO" id="GO:0006508">
    <property type="term" value="P:proteolysis"/>
    <property type="evidence" value="ECO:0007669"/>
    <property type="project" value="UniProtKB-KW"/>
</dbReference>
<dbReference type="AlphaFoldDB" id="A0A7X3FJP4"/>
<dbReference type="PANTHER" id="PTHR34978">
    <property type="entry name" value="POSSIBLE SENSOR-TRANSDUCER PROTEIN BLAR"/>
    <property type="match status" value="1"/>
</dbReference>